<name>A0A2W4SDL5_9GAMM</name>
<dbReference type="Gene3D" id="2.60.120.10">
    <property type="entry name" value="Jelly Rolls"/>
    <property type="match status" value="1"/>
</dbReference>
<comment type="catalytic activity">
    <reaction evidence="3">
        <text>thymidine + phosphate = 2-deoxy-alpha-D-ribose 1-phosphate + thymine</text>
        <dbReference type="Rhea" id="RHEA:16037"/>
        <dbReference type="ChEBI" id="CHEBI:17748"/>
        <dbReference type="ChEBI" id="CHEBI:17821"/>
        <dbReference type="ChEBI" id="CHEBI:43474"/>
        <dbReference type="ChEBI" id="CHEBI:57259"/>
        <dbReference type="EC" id="2.4.2.2"/>
    </reaction>
</comment>
<protein>
    <recommendedName>
        <fullName evidence="3">Pyrimidine/purine nucleoside phosphorylase</fullName>
        <ecNumber evidence="3">2.4.2.1</ecNumber>
        <ecNumber evidence="3">2.4.2.2</ecNumber>
    </recommendedName>
    <alternativeName>
        <fullName evidence="3">Adenosine phosphorylase</fullName>
    </alternativeName>
    <alternativeName>
        <fullName evidence="3">Cytidine phosphorylase</fullName>
    </alternativeName>
    <alternativeName>
        <fullName evidence="3">Guanosine phosphorylase</fullName>
    </alternativeName>
    <alternativeName>
        <fullName evidence="3">Inosine phosphorylase</fullName>
    </alternativeName>
    <alternativeName>
        <fullName evidence="3">Thymidine phosphorylase</fullName>
    </alternativeName>
    <alternativeName>
        <fullName evidence="3">Uridine phosphorylase</fullName>
    </alternativeName>
    <alternativeName>
        <fullName evidence="3">Xanthosine phosphorylase</fullName>
    </alternativeName>
</protein>
<comment type="catalytic activity">
    <reaction evidence="3">
        <text>uridine + phosphate = alpha-D-ribose 1-phosphate + uracil</text>
        <dbReference type="Rhea" id="RHEA:24388"/>
        <dbReference type="ChEBI" id="CHEBI:16704"/>
        <dbReference type="ChEBI" id="CHEBI:17568"/>
        <dbReference type="ChEBI" id="CHEBI:43474"/>
        <dbReference type="ChEBI" id="CHEBI:57720"/>
        <dbReference type="EC" id="2.4.2.2"/>
    </reaction>
</comment>
<comment type="catalytic activity">
    <reaction evidence="3">
        <text>a purine D-ribonucleoside + phosphate = a purine nucleobase + alpha-D-ribose 1-phosphate</text>
        <dbReference type="Rhea" id="RHEA:19805"/>
        <dbReference type="ChEBI" id="CHEBI:26386"/>
        <dbReference type="ChEBI" id="CHEBI:43474"/>
        <dbReference type="ChEBI" id="CHEBI:57720"/>
        <dbReference type="ChEBI" id="CHEBI:142355"/>
        <dbReference type="EC" id="2.4.2.1"/>
    </reaction>
</comment>
<evidence type="ECO:0000313" key="4">
    <source>
        <dbReference type="EMBL" id="PZN73550.1"/>
    </source>
</evidence>
<organism evidence="4 5">
    <name type="scientific">Candidatus Methylumidiphilus alinenensis</name>
    <dbReference type="NCBI Taxonomy" id="2202197"/>
    <lineage>
        <taxon>Bacteria</taxon>
        <taxon>Pseudomonadati</taxon>
        <taxon>Pseudomonadota</taxon>
        <taxon>Gammaproteobacteria</taxon>
        <taxon>Methylococcales</taxon>
        <taxon>Candidatus Methylumidiphilus</taxon>
    </lineage>
</organism>
<reference evidence="4 5" key="1">
    <citation type="journal article" date="2018" name="Aquat. Microb. Ecol.">
        <title>Gammaproteobacterial methanotrophs dominate.</title>
        <authorList>
            <person name="Rissanen A.J."/>
            <person name="Saarenheimo J."/>
            <person name="Tiirola M."/>
            <person name="Peura S."/>
            <person name="Aalto S.L."/>
            <person name="Karvinen A."/>
            <person name="Nykanen H."/>
        </authorList>
    </citation>
    <scope>NUCLEOTIDE SEQUENCE [LARGE SCALE GENOMIC DNA]</scope>
    <source>
        <strain evidence="4">AMbin10</strain>
    </source>
</reference>
<evidence type="ECO:0000313" key="5">
    <source>
        <dbReference type="Proteomes" id="UP000249396"/>
    </source>
</evidence>
<dbReference type="SUPFAM" id="SSF51182">
    <property type="entry name" value="RmlC-like cupins"/>
    <property type="match status" value="1"/>
</dbReference>
<dbReference type="GO" id="GO:0004731">
    <property type="term" value="F:purine-nucleoside phosphorylase activity"/>
    <property type="evidence" value="ECO:0007669"/>
    <property type="project" value="UniProtKB-UniRule"/>
</dbReference>
<evidence type="ECO:0000256" key="2">
    <source>
        <dbReference type="ARBA" id="ARBA00022679"/>
    </source>
</evidence>
<dbReference type="InterPro" id="IPR014710">
    <property type="entry name" value="RmlC-like_jellyroll"/>
</dbReference>
<dbReference type="PANTHER" id="PTHR36540:SF1">
    <property type="entry name" value="PYRIMIDINE_PURINE NUCLEOSIDE PHOSPHORYLASE"/>
    <property type="match status" value="1"/>
</dbReference>
<dbReference type="HAMAP" id="MF_01537">
    <property type="entry name" value="Nucleos_phosphorylase_PpnP"/>
    <property type="match status" value="1"/>
</dbReference>
<comment type="catalytic activity">
    <reaction evidence="3">
        <text>xanthosine + phosphate = alpha-D-ribose 1-phosphate + xanthine</text>
        <dbReference type="Rhea" id="RHEA:27638"/>
        <dbReference type="ChEBI" id="CHEBI:17712"/>
        <dbReference type="ChEBI" id="CHEBI:18107"/>
        <dbReference type="ChEBI" id="CHEBI:43474"/>
        <dbReference type="ChEBI" id="CHEBI:57720"/>
        <dbReference type="EC" id="2.4.2.1"/>
    </reaction>
</comment>
<gene>
    <name evidence="3" type="primary">ppnP</name>
    <name evidence="4" type="ORF">DM484_22400</name>
</gene>
<keyword evidence="2 3" id="KW-0808">Transferase</keyword>
<dbReference type="InterPro" id="IPR009664">
    <property type="entry name" value="Ppnp"/>
</dbReference>
<dbReference type="GO" id="GO:0047975">
    <property type="term" value="F:guanosine phosphorylase activity"/>
    <property type="evidence" value="ECO:0007669"/>
    <property type="project" value="RHEA"/>
</dbReference>
<dbReference type="EMBL" id="QJPH01000454">
    <property type="protein sequence ID" value="PZN73550.1"/>
    <property type="molecule type" value="Genomic_DNA"/>
</dbReference>
<dbReference type="Pfam" id="PF06865">
    <property type="entry name" value="Ppnp"/>
    <property type="match status" value="1"/>
</dbReference>
<keyword evidence="1 3" id="KW-0328">Glycosyltransferase</keyword>
<comment type="caution">
    <text evidence="4">The sequence shown here is derived from an EMBL/GenBank/DDBJ whole genome shotgun (WGS) entry which is preliminary data.</text>
</comment>
<comment type="catalytic activity">
    <reaction evidence="3">
        <text>cytidine + phosphate = cytosine + alpha-D-ribose 1-phosphate</text>
        <dbReference type="Rhea" id="RHEA:52540"/>
        <dbReference type="ChEBI" id="CHEBI:16040"/>
        <dbReference type="ChEBI" id="CHEBI:17562"/>
        <dbReference type="ChEBI" id="CHEBI:43474"/>
        <dbReference type="ChEBI" id="CHEBI:57720"/>
        <dbReference type="EC" id="2.4.2.2"/>
    </reaction>
</comment>
<dbReference type="GO" id="GO:0005829">
    <property type="term" value="C:cytosol"/>
    <property type="evidence" value="ECO:0007669"/>
    <property type="project" value="TreeGrafter"/>
</dbReference>
<dbReference type="CDD" id="cd20296">
    <property type="entry name" value="cupin_PpnP-like"/>
    <property type="match status" value="1"/>
</dbReference>
<proteinExistence type="inferred from homology"/>
<comment type="catalytic activity">
    <reaction evidence="3">
        <text>inosine + phosphate = alpha-D-ribose 1-phosphate + hypoxanthine</text>
        <dbReference type="Rhea" id="RHEA:27646"/>
        <dbReference type="ChEBI" id="CHEBI:17368"/>
        <dbReference type="ChEBI" id="CHEBI:17596"/>
        <dbReference type="ChEBI" id="CHEBI:43474"/>
        <dbReference type="ChEBI" id="CHEBI:57720"/>
        <dbReference type="EC" id="2.4.2.1"/>
    </reaction>
</comment>
<comment type="catalytic activity">
    <reaction evidence="3">
        <text>guanosine + phosphate = alpha-D-ribose 1-phosphate + guanine</text>
        <dbReference type="Rhea" id="RHEA:13233"/>
        <dbReference type="ChEBI" id="CHEBI:16235"/>
        <dbReference type="ChEBI" id="CHEBI:16750"/>
        <dbReference type="ChEBI" id="CHEBI:43474"/>
        <dbReference type="ChEBI" id="CHEBI:57720"/>
        <dbReference type="EC" id="2.4.2.1"/>
    </reaction>
</comment>
<comment type="function">
    <text evidence="3">Catalyzes the phosphorolysis of diverse nucleosides, yielding D-ribose 1-phosphate and the respective free bases. Can use uridine, adenosine, guanosine, cytidine, thymidine, inosine and xanthosine as substrates. Also catalyzes the reverse reactions.</text>
</comment>
<evidence type="ECO:0000256" key="3">
    <source>
        <dbReference type="HAMAP-Rule" id="MF_01537"/>
    </source>
</evidence>
<sequence>MPNLAKASIVKMSNVYFDGKCISHTVFLEDGSRKSIGVIFPSTLTFNTAAPEKMEIVGGICKVRLSGDTEWNTFSAGDTFKIPGNSHFDIETLEFLDYVCHFG</sequence>
<dbReference type="EC" id="2.4.2.1" evidence="3"/>
<dbReference type="InterPro" id="IPR011051">
    <property type="entry name" value="RmlC_Cupin_sf"/>
</dbReference>
<evidence type="ECO:0000256" key="1">
    <source>
        <dbReference type="ARBA" id="ARBA00022676"/>
    </source>
</evidence>
<dbReference type="PANTHER" id="PTHR36540">
    <property type="entry name" value="PYRIMIDINE/PURINE NUCLEOSIDE PHOSPHORYLASE"/>
    <property type="match status" value="1"/>
</dbReference>
<dbReference type="EC" id="2.4.2.2" evidence="3"/>
<dbReference type="GO" id="GO:0004850">
    <property type="term" value="F:uridine phosphorylase activity"/>
    <property type="evidence" value="ECO:0007669"/>
    <property type="project" value="RHEA"/>
</dbReference>
<dbReference type="AlphaFoldDB" id="A0A2W4SDL5"/>
<comment type="catalytic activity">
    <reaction evidence="3">
        <text>adenosine + phosphate = alpha-D-ribose 1-phosphate + adenine</text>
        <dbReference type="Rhea" id="RHEA:27642"/>
        <dbReference type="ChEBI" id="CHEBI:16335"/>
        <dbReference type="ChEBI" id="CHEBI:16708"/>
        <dbReference type="ChEBI" id="CHEBI:43474"/>
        <dbReference type="ChEBI" id="CHEBI:57720"/>
        <dbReference type="EC" id="2.4.2.1"/>
    </reaction>
</comment>
<comment type="similarity">
    <text evidence="3">Belongs to the nucleoside phosphorylase PpnP family.</text>
</comment>
<dbReference type="Proteomes" id="UP000249396">
    <property type="component" value="Unassembled WGS sequence"/>
</dbReference>
<accession>A0A2W4SDL5</accession>
<dbReference type="GO" id="GO:0009032">
    <property type="term" value="F:thymidine phosphorylase activity"/>
    <property type="evidence" value="ECO:0007669"/>
    <property type="project" value="RHEA"/>
</dbReference>